<feature type="transmembrane region" description="Helical" evidence="1">
    <location>
        <begin position="293"/>
        <end position="314"/>
    </location>
</feature>
<feature type="transmembrane region" description="Helical" evidence="1">
    <location>
        <begin position="388"/>
        <end position="408"/>
    </location>
</feature>
<dbReference type="Proteomes" id="UP000177383">
    <property type="component" value="Unassembled WGS sequence"/>
</dbReference>
<evidence type="ECO:0000313" key="3">
    <source>
        <dbReference type="Proteomes" id="UP000177383"/>
    </source>
</evidence>
<reference evidence="2 3" key="1">
    <citation type="journal article" date="2016" name="Nat. Commun.">
        <title>Thousands of microbial genomes shed light on interconnected biogeochemical processes in an aquifer system.</title>
        <authorList>
            <person name="Anantharaman K."/>
            <person name="Brown C.T."/>
            <person name="Hug L.A."/>
            <person name="Sharon I."/>
            <person name="Castelle C.J."/>
            <person name="Probst A.J."/>
            <person name="Thomas B.C."/>
            <person name="Singh A."/>
            <person name="Wilkins M.J."/>
            <person name="Karaoz U."/>
            <person name="Brodie E.L."/>
            <person name="Williams K.H."/>
            <person name="Hubbard S.S."/>
            <person name="Banfield J.F."/>
        </authorList>
    </citation>
    <scope>NUCLEOTIDE SEQUENCE [LARGE SCALE GENOMIC DNA]</scope>
</reference>
<feature type="transmembrane region" description="Helical" evidence="1">
    <location>
        <begin position="180"/>
        <end position="198"/>
    </location>
</feature>
<keyword evidence="1" id="KW-0812">Transmembrane</keyword>
<evidence type="ECO:0000313" key="2">
    <source>
        <dbReference type="EMBL" id="OGG14337.1"/>
    </source>
</evidence>
<feature type="transmembrane region" description="Helical" evidence="1">
    <location>
        <begin position="254"/>
        <end position="286"/>
    </location>
</feature>
<feature type="transmembrane region" description="Helical" evidence="1">
    <location>
        <begin position="420"/>
        <end position="441"/>
    </location>
</feature>
<evidence type="ECO:0008006" key="4">
    <source>
        <dbReference type="Google" id="ProtNLM"/>
    </source>
</evidence>
<protein>
    <recommendedName>
        <fullName evidence="4">Glycosyltransferase RgtA/B/C/D-like domain-containing protein</fullName>
    </recommendedName>
</protein>
<accession>A0A1F5ZQE9</accession>
<comment type="caution">
    <text evidence="2">The sequence shown here is derived from an EMBL/GenBank/DDBJ whole genome shotgun (WGS) entry which is preliminary data.</text>
</comment>
<feature type="transmembrane region" description="Helical" evidence="1">
    <location>
        <begin position="37"/>
        <end position="57"/>
    </location>
</feature>
<proteinExistence type="predicted"/>
<feature type="transmembrane region" description="Helical" evidence="1">
    <location>
        <begin position="559"/>
        <end position="578"/>
    </location>
</feature>
<dbReference type="AlphaFoldDB" id="A0A1F5ZQE9"/>
<gene>
    <name evidence="2" type="ORF">A2773_03500</name>
</gene>
<feature type="transmembrane region" description="Helical" evidence="1">
    <location>
        <begin position="232"/>
        <end position="248"/>
    </location>
</feature>
<evidence type="ECO:0000256" key="1">
    <source>
        <dbReference type="SAM" id="Phobius"/>
    </source>
</evidence>
<keyword evidence="1" id="KW-1133">Transmembrane helix</keyword>
<feature type="transmembrane region" description="Helical" evidence="1">
    <location>
        <begin position="204"/>
        <end position="225"/>
    </location>
</feature>
<sequence length="588" mass="69313">MNLLLFFSFIPLVYLLSYLPGRILVQILPLDYKVKFASSFGISFFLYFLASYLSYIFRIPYQYIILSISVFLAVATIIIIHYRPWIPSKEEIRLIIIFFLAFFFVICIQSLIPYYSGAKLYWDWYEHFVRSQIFYNHLPEFTRFGGLLLPQRMPLFNAAASFLMFIFGSDFWAYQTIATMLNIIVLLPCYLILSRFTSTYTQTSLFIFLTILFLLNPYINALLITYAATKTLATYYVLMGLYFFFILIKNNKTIFIYLSMIFLSFAHLVHFIVLPYIFVTAFLLFIYTIRKKFLIHFFISMLIYIGIISIWYTWSYKTYGSSLTFFSNRNIEKVASMSYSQRFDLIKHNVFYTSIPFISKEYFDATFNNINYPVMLYDRIITFYSTNIPLALTLNIFLSSIIIILFGIRRKFLEKSYTYSFKFEYFIIFLFVISGYSHALYTTEFSDSGGAHWMMVPSVFLLFSLGSIALIKLARKIGKIYIIFAVLLISAESLIGIGYKLYVAKYELDPKINTKINVTRDLLSLPEYLRYTNFAVHLQNYKLKTDNRLIFLYDRFLDIQPLLILIIISGWVGLLLLYTKILNKRNLS</sequence>
<organism evidence="2 3">
    <name type="scientific">Candidatus Gottesmanbacteria bacterium RIFCSPHIGHO2_01_FULL_39_10</name>
    <dbReference type="NCBI Taxonomy" id="1798375"/>
    <lineage>
        <taxon>Bacteria</taxon>
        <taxon>Candidatus Gottesmaniibacteriota</taxon>
    </lineage>
</organism>
<feature type="transmembrane region" description="Helical" evidence="1">
    <location>
        <begin position="480"/>
        <end position="502"/>
    </location>
</feature>
<keyword evidence="1" id="KW-0472">Membrane</keyword>
<feature type="transmembrane region" description="Helical" evidence="1">
    <location>
        <begin position="63"/>
        <end position="82"/>
    </location>
</feature>
<feature type="transmembrane region" description="Helical" evidence="1">
    <location>
        <begin position="6"/>
        <end position="25"/>
    </location>
</feature>
<feature type="transmembrane region" description="Helical" evidence="1">
    <location>
        <begin position="453"/>
        <end position="473"/>
    </location>
</feature>
<dbReference type="STRING" id="1798375.A2773_03500"/>
<feature type="transmembrane region" description="Helical" evidence="1">
    <location>
        <begin position="94"/>
        <end position="115"/>
    </location>
</feature>
<name>A0A1F5ZQE9_9BACT</name>
<dbReference type="EMBL" id="MFJE01000021">
    <property type="protein sequence ID" value="OGG14337.1"/>
    <property type="molecule type" value="Genomic_DNA"/>
</dbReference>